<feature type="region of interest" description="Disordered" evidence="1">
    <location>
        <begin position="25"/>
        <end position="98"/>
    </location>
</feature>
<comment type="caution">
    <text evidence="2">The sequence shown here is derived from an EMBL/GenBank/DDBJ whole genome shotgun (WGS) entry which is preliminary data.</text>
</comment>
<proteinExistence type="predicted"/>
<sequence>MHHSLGGDRATCVLTPKAALRRELSDDADYNNGHDLRRLPTSEAAGIVPRSRSMPLTTNQQLAPPPWRTNIHCKKMQQRAGDANNDNQSQTPYKVVMPKREIFQKRELVMTQ</sequence>
<accession>A0ABP0G9J5</accession>
<evidence type="ECO:0000256" key="1">
    <source>
        <dbReference type="SAM" id="MobiDB-lite"/>
    </source>
</evidence>
<reference evidence="2 3" key="1">
    <citation type="submission" date="2024-02" db="EMBL/GenBank/DDBJ databases">
        <authorList>
            <person name="Daric V."/>
            <person name="Darras S."/>
        </authorList>
    </citation>
    <scope>NUCLEOTIDE SEQUENCE [LARGE SCALE GENOMIC DNA]</scope>
</reference>
<evidence type="ECO:0000313" key="3">
    <source>
        <dbReference type="Proteomes" id="UP001642483"/>
    </source>
</evidence>
<keyword evidence="3" id="KW-1185">Reference proteome</keyword>
<dbReference type="Proteomes" id="UP001642483">
    <property type="component" value="Unassembled WGS sequence"/>
</dbReference>
<gene>
    <name evidence="2" type="ORF">CVLEPA_LOCUS19656</name>
</gene>
<dbReference type="EMBL" id="CAWYQH010000104">
    <property type="protein sequence ID" value="CAK8687588.1"/>
    <property type="molecule type" value="Genomic_DNA"/>
</dbReference>
<evidence type="ECO:0000313" key="2">
    <source>
        <dbReference type="EMBL" id="CAK8687588.1"/>
    </source>
</evidence>
<organism evidence="2 3">
    <name type="scientific">Clavelina lepadiformis</name>
    <name type="common">Light-bulb sea squirt</name>
    <name type="synonym">Ascidia lepadiformis</name>
    <dbReference type="NCBI Taxonomy" id="159417"/>
    <lineage>
        <taxon>Eukaryota</taxon>
        <taxon>Metazoa</taxon>
        <taxon>Chordata</taxon>
        <taxon>Tunicata</taxon>
        <taxon>Ascidiacea</taxon>
        <taxon>Aplousobranchia</taxon>
        <taxon>Clavelinidae</taxon>
        <taxon>Clavelina</taxon>
    </lineage>
</organism>
<protein>
    <submittedName>
        <fullName evidence="2">Uncharacterized protein</fullName>
    </submittedName>
</protein>
<name>A0ABP0G9J5_CLALP</name>